<proteinExistence type="predicted"/>
<reference evidence="1 2" key="1">
    <citation type="submission" date="2017-07" db="EMBL/GenBank/DDBJ databases">
        <title>Leptospira spp. isolated from tropical soils.</title>
        <authorList>
            <person name="Thibeaux R."/>
            <person name="Iraola G."/>
            <person name="Ferres I."/>
            <person name="Bierque E."/>
            <person name="Girault D."/>
            <person name="Soupe-Gilbert M.-E."/>
            <person name="Picardeau M."/>
            <person name="Goarant C."/>
        </authorList>
    </citation>
    <scope>NUCLEOTIDE SEQUENCE [LARGE SCALE GENOMIC DNA]</scope>
    <source>
        <strain evidence="1 2">MCA1-C-A1</strain>
    </source>
</reference>
<comment type="caution">
    <text evidence="1">The sequence shown here is derived from an EMBL/GenBank/DDBJ whole genome shotgun (WGS) entry which is preliminary data.</text>
</comment>
<dbReference type="Pfam" id="PF05960">
    <property type="entry name" value="DUF885"/>
    <property type="match status" value="1"/>
</dbReference>
<gene>
    <name evidence="1" type="ORF">CH357_01110</name>
</gene>
<sequence length="606" mass="69884">MLKKILIISLSTITILAISLGILIWHTINFRPITLGLYYEKIFWENVLDDPETLTSLRILDSWGITSHNYKWSDSSPEKEMERADKAKRDLEILKTYDSSGLSGEDKIYYKALEWDLELAADYEKFIYNSYPVNQLFGVQNHIPSFLATSHMIEDYEDVESYIVRLKGISAKLDQVIRGLEIRQSNGVIPPDFILRRVLDELKNFRVKNPEENILYVSLRKKLEKNDEILSEQKTSSLAEVKKILESSVYPAYSKLQNFLEQQLKSADNKAGVWKLPNGEKFYEHTLKYHTTTNLSPQDVHSIGLSEVARIQTEMKSILETSGIKVSNLQATMKQLREKPEFQFPNTPEGKEKVIEVYKEILKESIERSKPIFPSWPRAKVQVERIPEFKEAGAPGAYYEEPSLDGKRPGVFYANLRDLKEIPKFGMNTLTYHETIPGHHLQIAWSQELTSAPRKLRTTHFTAFVEGWALYAERLAKDYNFYSAPYIDLGRLQAELFRAVRLVVDTGIHYKRWSREDAIQYMSDNTGMAPKEVSAEIERYIVYPGQACSYKIGMISFLKMREDWKSVKGEAFDIKEYHGFVLGKGSLPLEILEKASKEELGLVPKN</sequence>
<evidence type="ECO:0000313" key="1">
    <source>
        <dbReference type="EMBL" id="PJZ27190.1"/>
    </source>
</evidence>
<evidence type="ECO:0000313" key="2">
    <source>
        <dbReference type="Proteomes" id="UP000232196"/>
    </source>
</evidence>
<accession>A0A2M9XHR2</accession>
<dbReference type="PANTHER" id="PTHR33361:SF2">
    <property type="entry name" value="DUF885 DOMAIN-CONTAINING PROTEIN"/>
    <property type="match status" value="1"/>
</dbReference>
<dbReference type="Proteomes" id="UP000232196">
    <property type="component" value="Unassembled WGS sequence"/>
</dbReference>
<protein>
    <submittedName>
        <fullName evidence="1">DUF885 domain-containing protein</fullName>
    </submittedName>
</protein>
<dbReference type="OrthoDB" id="9760040at2"/>
<dbReference type="PANTHER" id="PTHR33361">
    <property type="entry name" value="GLR0591 PROTEIN"/>
    <property type="match status" value="1"/>
</dbReference>
<dbReference type="InterPro" id="IPR010281">
    <property type="entry name" value="DUF885"/>
</dbReference>
<dbReference type="RefSeq" id="WP_100704936.1">
    <property type="nucleotide sequence ID" value="NZ_NPDL01000004.1"/>
</dbReference>
<keyword evidence="2" id="KW-1185">Reference proteome</keyword>
<dbReference type="EMBL" id="NPDN01000001">
    <property type="protein sequence ID" value="PJZ27190.1"/>
    <property type="molecule type" value="Genomic_DNA"/>
</dbReference>
<name>A0A2M9XHR2_9LEPT</name>
<dbReference type="AlphaFoldDB" id="A0A2M9XHR2"/>
<organism evidence="1 2">
    <name type="scientific">Leptospira hartskeerlii</name>
    <dbReference type="NCBI Taxonomy" id="2023177"/>
    <lineage>
        <taxon>Bacteria</taxon>
        <taxon>Pseudomonadati</taxon>
        <taxon>Spirochaetota</taxon>
        <taxon>Spirochaetia</taxon>
        <taxon>Leptospirales</taxon>
        <taxon>Leptospiraceae</taxon>
        <taxon>Leptospira</taxon>
    </lineage>
</organism>